<keyword evidence="2" id="KW-1185">Reference proteome</keyword>
<proteinExistence type="predicted"/>
<evidence type="ECO:0008006" key="3">
    <source>
        <dbReference type="Google" id="ProtNLM"/>
    </source>
</evidence>
<dbReference type="STRING" id="1387353.BSF38_00840"/>
<dbReference type="PANTHER" id="PTHR10151">
    <property type="entry name" value="ECTONUCLEOTIDE PYROPHOSPHATASE/PHOSPHODIESTERASE"/>
    <property type="match status" value="1"/>
</dbReference>
<evidence type="ECO:0000313" key="2">
    <source>
        <dbReference type="Proteomes" id="UP000186309"/>
    </source>
</evidence>
<dbReference type="RefSeq" id="WP_076343602.1">
    <property type="nucleotide sequence ID" value="NZ_CP019082.1"/>
</dbReference>
<dbReference type="InterPro" id="IPR002591">
    <property type="entry name" value="Phosphodiest/P_Trfase"/>
</dbReference>
<dbReference type="OrthoDB" id="9771966at2"/>
<dbReference type="Proteomes" id="UP000186309">
    <property type="component" value="Chromosome"/>
</dbReference>
<gene>
    <name evidence="1" type="ORF">BSF38_00840</name>
</gene>
<reference evidence="2" key="1">
    <citation type="submission" date="2016-12" db="EMBL/GenBank/DDBJ databases">
        <title>Comparative genomics of four Isosphaeraceae planctomycetes: a common pool of plasmids and glycoside hydrolase genes.</title>
        <authorList>
            <person name="Ivanova A."/>
        </authorList>
    </citation>
    <scope>NUCLEOTIDE SEQUENCE [LARGE SCALE GENOMIC DNA]</scope>
    <source>
        <strain evidence="2">PX4</strain>
    </source>
</reference>
<sequence length="464" mass="51208">MSPPPVVVVNAVGLTARLLGHARRFRALADAGWVRSLHEVAPAVTCTAQASLLTGRPPQDHGIVGNGWLFRDTREVRFWQQSSALVQAEPIYSTARRMARERGRSFRAAKLFWWFNQGADVEISVTPKPYYGADGGKVFGVSGTPEPLCGRLEAEIGKFPFHTFWGPNAGLPCTEWIAQAAADVLERDRPDLTLVYLPHLDYEPQRRGPGGCDMARLTAELDAAAAPLLDRARALGARVWIVSEYGHCDVSRPVALNHVLRRAGLLTVRNGPFGETLDTFDSRAFAVCDHQLAHVYVRRAGDVDRVRDMLAQEPGVGRVFAGAERAEIGLDHDRSGEIVVLSEPDAWFAYPYWLDDAVAPDFARTVDIHRKPGYDPCELFFDPTLLWPKGRAVRRLIQKKLGFRTLFDVIPLDPTLVRGSHGLPARDPLDKPVLIADGPPPSTDELLETTDFHALLLNALVSDG</sequence>
<organism evidence="1 2">
    <name type="scientific">Paludisphaera borealis</name>
    <dbReference type="NCBI Taxonomy" id="1387353"/>
    <lineage>
        <taxon>Bacteria</taxon>
        <taxon>Pseudomonadati</taxon>
        <taxon>Planctomycetota</taxon>
        <taxon>Planctomycetia</taxon>
        <taxon>Isosphaerales</taxon>
        <taxon>Isosphaeraceae</taxon>
        <taxon>Paludisphaera</taxon>
    </lineage>
</organism>
<accession>A0A1U7CKH9</accession>
<dbReference type="Gene3D" id="3.40.720.10">
    <property type="entry name" value="Alkaline Phosphatase, subunit A"/>
    <property type="match status" value="1"/>
</dbReference>
<dbReference type="InterPro" id="IPR017850">
    <property type="entry name" value="Alkaline_phosphatase_core_sf"/>
</dbReference>
<dbReference type="PANTHER" id="PTHR10151:SF120">
    <property type="entry name" value="BIS(5'-ADENOSYL)-TRIPHOSPHATASE"/>
    <property type="match status" value="1"/>
</dbReference>
<name>A0A1U7CKH9_9BACT</name>
<dbReference type="Pfam" id="PF01663">
    <property type="entry name" value="Phosphodiest"/>
    <property type="match status" value="1"/>
</dbReference>
<protein>
    <recommendedName>
        <fullName evidence="3">Alkaline phosphatase family protein</fullName>
    </recommendedName>
</protein>
<dbReference type="KEGG" id="pbor:BSF38_00840"/>
<evidence type="ECO:0000313" key="1">
    <source>
        <dbReference type="EMBL" id="APW59417.1"/>
    </source>
</evidence>
<dbReference type="AlphaFoldDB" id="A0A1U7CKH9"/>
<dbReference type="SUPFAM" id="SSF53649">
    <property type="entry name" value="Alkaline phosphatase-like"/>
    <property type="match status" value="1"/>
</dbReference>
<dbReference type="GO" id="GO:0016787">
    <property type="term" value="F:hydrolase activity"/>
    <property type="evidence" value="ECO:0007669"/>
    <property type="project" value="UniProtKB-ARBA"/>
</dbReference>
<dbReference type="EMBL" id="CP019082">
    <property type="protein sequence ID" value="APW59417.1"/>
    <property type="molecule type" value="Genomic_DNA"/>
</dbReference>